<name>A0ABU5VVR1_9BACT</name>
<dbReference type="EMBL" id="JAYGJQ010000002">
    <property type="protein sequence ID" value="MEA9357046.1"/>
    <property type="molecule type" value="Genomic_DNA"/>
</dbReference>
<feature type="domain" description="Fe2OG dioxygenase" evidence="1">
    <location>
        <begin position="97"/>
        <end position="196"/>
    </location>
</feature>
<evidence type="ECO:0000313" key="3">
    <source>
        <dbReference type="Proteomes" id="UP001302274"/>
    </source>
</evidence>
<gene>
    <name evidence="2" type="ORF">SHI21_12550</name>
</gene>
<dbReference type="SUPFAM" id="SSF51197">
    <property type="entry name" value="Clavaminate synthase-like"/>
    <property type="match status" value="1"/>
</dbReference>
<dbReference type="InterPro" id="IPR027450">
    <property type="entry name" value="AlkB-like"/>
</dbReference>
<proteinExistence type="predicted"/>
<evidence type="ECO:0000259" key="1">
    <source>
        <dbReference type="PROSITE" id="PS51471"/>
    </source>
</evidence>
<dbReference type="Gene3D" id="2.60.120.590">
    <property type="entry name" value="Alpha-ketoglutarate-dependent dioxygenase AlkB-like"/>
    <property type="match status" value="1"/>
</dbReference>
<organism evidence="2 3">
    <name type="scientific">Bacteriovorax antarcticus</name>
    <dbReference type="NCBI Taxonomy" id="3088717"/>
    <lineage>
        <taxon>Bacteria</taxon>
        <taxon>Pseudomonadati</taxon>
        <taxon>Bdellovibrionota</taxon>
        <taxon>Bacteriovoracia</taxon>
        <taxon>Bacteriovoracales</taxon>
        <taxon>Bacteriovoracaceae</taxon>
        <taxon>Bacteriovorax</taxon>
    </lineage>
</organism>
<dbReference type="Proteomes" id="UP001302274">
    <property type="component" value="Unassembled WGS sequence"/>
</dbReference>
<keyword evidence="3" id="KW-1185">Reference proteome</keyword>
<evidence type="ECO:0000313" key="2">
    <source>
        <dbReference type="EMBL" id="MEA9357046.1"/>
    </source>
</evidence>
<dbReference type="InterPro" id="IPR005123">
    <property type="entry name" value="Oxoglu/Fe-dep_dioxygenase_dom"/>
</dbReference>
<dbReference type="InterPro" id="IPR037151">
    <property type="entry name" value="AlkB-like_sf"/>
</dbReference>
<dbReference type="PANTHER" id="PTHR31212:SF4">
    <property type="entry name" value="ALPHA-KETOGLUTARATE-DEPENDENT DIOXYGENASE ALKB HOMOLOG 3"/>
    <property type="match status" value="1"/>
</dbReference>
<keyword evidence="2" id="KW-0560">Oxidoreductase</keyword>
<dbReference type="PROSITE" id="PS51471">
    <property type="entry name" value="FE2OG_OXY"/>
    <property type="match status" value="1"/>
</dbReference>
<dbReference type="InterPro" id="IPR032854">
    <property type="entry name" value="ALKBH3"/>
</dbReference>
<dbReference type="RefSeq" id="WP_323576940.1">
    <property type="nucleotide sequence ID" value="NZ_JAYGJQ010000002.1"/>
</dbReference>
<sequence>MKSFLPSGFEDLIVEDGILQYFEHYSDETLEHILEGLVWRQDSITMYGKTHPLPRQTAWHGEKGLVHSYSGIRMVAIEWTPVLLKLKLQLEADLNTKFNSVLVNYYRDGSDHMSYHSDDEKELGPNPIIASLSFGETRSFQLKHKFDLSKKTFTLPITDGSLVVMKGELQHFWVHKIAKTAKKIGPRVNLTFRNILS</sequence>
<keyword evidence="2" id="KW-0223">Dioxygenase</keyword>
<comment type="caution">
    <text evidence="2">The sequence shown here is derived from an EMBL/GenBank/DDBJ whole genome shotgun (WGS) entry which is preliminary data.</text>
</comment>
<reference evidence="2 3" key="1">
    <citation type="submission" date="2023-11" db="EMBL/GenBank/DDBJ databases">
        <title>A Novel Polar Bacteriovorax (B. antarcticus) Isolated from the Biocrust in Antarctica.</title>
        <authorList>
            <person name="Mun W."/>
            <person name="Choi S.Y."/>
            <person name="Mitchell R.J."/>
        </authorList>
    </citation>
    <scope>NUCLEOTIDE SEQUENCE [LARGE SCALE GENOMIC DNA]</scope>
    <source>
        <strain evidence="2 3">PP10</strain>
    </source>
</reference>
<dbReference type="PANTHER" id="PTHR31212">
    <property type="entry name" value="ALPHA-KETOGLUTARATE-DEPENDENT DIOXYGENASE ALKB HOMOLOG 3"/>
    <property type="match status" value="1"/>
</dbReference>
<dbReference type="Pfam" id="PF13532">
    <property type="entry name" value="2OG-FeII_Oxy_2"/>
    <property type="match status" value="1"/>
</dbReference>
<accession>A0ABU5VVR1</accession>
<protein>
    <submittedName>
        <fullName evidence="2">Alpha-ketoglutarate-dependent dioxygenase AlkB</fullName>
    </submittedName>
</protein>
<dbReference type="GO" id="GO:0051213">
    <property type="term" value="F:dioxygenase activity"/>
    <property type="evidence" value="ECO:0007669"/>
    <property type="project" value="UniProtKB-KW"/>
</dbReference>